<dbReference type="Gene3D" id="1.10.10.2030">
    <property type="entry name" value="DNA/RNA-binding protein Kin17, conserved domain"/>
    <property type="match status" value="1"/>
</dbReference>
<keyword evidence="2" id="KW-0479">Metal-binding</keyword>
<dbReference type="Proteomes" id="UP000246740">
    <property type="component" value="Unassembled WGS sequence"/>
</dbReference>
<dbReference type="PANTHER" id="PTHR12805">
    <property type="entry name" value="KIN17 KIN, ANTIGENIC DETERMINANT OF RECA PROTEIN HOMOLOG"/>
    <property type="match status" value="1"/>
</dbReference>
<keyword evidence="3" id="KW-0863">Zinc-finger</keyword>
<dbReference type="GO" id="GO:0003690">
    <property type="term" value="F:double-stranded DNA binding"/>
    <property type="evidence" value="ECO:0007669"/>
    <property type="project" value="TreeGrafter"/>
</dbReference>
<evidence type="ECO:0000256" key="4">
    <source>
        <dbReference type="ARBA" id="ARBA00022833"/>
    </source>
</evidence>
<organism evidence="7 8">
    <name type="scientific">Testicularia cyperi</name>
    <dbReference type="NCBI Taxonomy" id="1882483"/>
    <lineage>
        <taxon>Eukaryota</taxon>
        <taxon>Fungi</taxon>
        <taxon>Dikarya</taxon>
        <taxon>Basidiomycota</taxon>
        <taxon>Ustilaginomycotina</taxon>
        <taxon>Ustilaginomycetes</taxon>
        <taxon>Ustilaginales</taxon>
        <taxon>Anthracoideaceae</taxon>
        <taxon>Testicularia</taxon>
    </lineage>
</organism>
<feature type="compositionally biased region" description="Basic and acidic residues" evidence="5">
    <location>
        <begin position="316"/>
        <end position="327"/>
    </location>
</feature>
<dbReference type="PANTHER" id="PTHR12805:SF0">
    <property type="entry name" value="DNA_RNA-BINDING PROTEIN KIN17"/>
    <property type="match status" value="1"/>
</dbReference>
<protein>
    <recommendedName>
        <fullName evidence="6">C2H2-type domain-containing protein</fullName>
    </recommendedName>
</protein>
<keyword evidence="8" id="KW-1185">Reference proteome</keyword>
<dbReference type="InterPro" id="IPR036236">
    <property type="entry name" value="Znf_C2H2_sf"/>
</dbReference>
<dbReference type="OrthoDB" id="10266249at2759"/>
<dbReference type="InterPro" id="IPR038254">
    <property type="entry name" value="KIN17_WH-like_sf"/>
</dbReference>
<evidence type="ECO:0000259" key="6">
    <source>
        <dbReference type="PROSITE" id="PS00028"/>
    </source>
</evidence>
<feature type="domain" description="C2H2-type" evidence="6">
    <location>
        <begin position="28"/>
        <end position="50"/>
    </location>
</feature>
<dbReference type="SMART" id="SM01253">
    <property type="entry name" value="Kin17_mid"/>
    <property type="match status" value="1"/>
</dbReference>
<dbReference type="Pfam" id="PF10357">
    <property type="entry name" value="WH_KIN17"/>
    <property type="match status" value="1"/>
</dbReference>
<dbReference type="PROSITE" id="PS00028">
    <property type="entry name" value="ZINC_FINGER_C2H2_1"/>
    <property type="match status" value="1"/>
</dbReference>
<dbReference type="InParanoid" id="A0A317XRW8"/>
<dbReference type="GO" id="GO:0006260">
    <property type="term" value="P:DNA replication"/>
    <property type="evidence" value="ECO:0007669"/>
    <property type="project" value="TreeGrafter"/>
</dbReference>
<dbReference type="Gene3D" id="3.30.160.60">
    <property type="entry name" value="Classic Zinc Finger"/>
    <property type="match status" value="1"/>
</dbReference>
<evidence type="ECO:0000313" key="7">
    <source>
        <dbReference type="EMBL" id="PWZ00997.1"/>
    </source>
</evidence>
<dbReference type="STRING" id="1882483.A0A317XRW8"/>
<dbReference type="GO" id="GO:0008270">
    <property type="term" value="F:zinc ion binding"/>
    <property type="evidence" value="ECO:0007669"/>
    <property type="project" value="UniProtKB-KW"/>
</dbReference>
<evidence type="ECO:0000313" key="8">
    <source>
        <dbReference type="Proteomes" id="UP000246740"/>
    </source>
</evidence>
<evidence type="ECO:0000256" key="1">
    <source>
        <dbReference type="ARBA" id="ARBA00008517"/>
    </source>
</evidence>
<evidence type="ECO:0000256" key="3">
    <source>
        <dbReference type="ARBA" id="ARBA00022771"/>
    </source>
</evidence>
<dbReference type="InterPro" id="IPR037321">
    <property type="entry name" value="KIN17-like"/>
</dbReference>
<sequence>MGKAEAGSLKAISNAMKAKGLTKLRFYCQVCQKACRDQNGYKCHIESEAHMRQIDALTSSGDSKKIIDDFSATFQREFVQLLSRRYGTRRIKANQVYQEHIADRHHLHMNATKWTSLSEFVKHLGREGVVQVEDTEQGWYITWVDNSPAALARQDALQKLERAKMDDEQRQRKLLQEQMDRSQAQSQAQSQSASSSEPAELSNDTCNKNAVEQGLVRGSSAPVRIGFSLGSLSKTPTTSTMAQHKQDAGSSNRASNIVSASPIPPSSSSSLSSSSSSSAAAIAPAFKMGFNVLKSNSTSVKSLRSSSETGRANPLKAKDARDGDAQKPKPNSGMTMAEKIMQEELRQKKRKHEGASRASGPGPQMHSGIKRTRF</sequence>
<feature type="compositionally biased region" description="Low complexity" evidence="5">
    <location>
        <begin position="254"/>
        <end position="275"/>
    </location>
</feature>
<feature type="compositionally biased region" description="Polar residues" evidence="5">
    <location>
        <begin position="296"/>
        <end position="310"/>
    </location>
</feature>
<dbReference type="SUPFAM" id="SSF57667">
    <property type="entry name" value="beta-beta-alpha zinc fingers"/>
    <property type="match status" value="1"/>
</dbReference>
<comment type="similarity">
    <text evidence="1">Belongs to the KIN17 family.</text>
</comment>
<proteinExistence type="inferred from homology"/>
<feature type="region of interest" description="Disordered" evidence="5">
    <location>
        <begin position="296"/>
        <end position="374"/>
    </location>
</feature>
<reference evidence="7 8" key="1">
    <citation type="journal article" date="2018" name="Mol. Biol. Evol.">
        <title>Broad Genomic Sampling Reveals a Smut Pathogenic Ancestry of the Fungal Clade Ustilaginomycotina.</title>
        <authorList>
            <person name="Kijpornyongpan T."/>
            <person name="Mondo S.J."/>
            <person name="Barry K."/>
            <person name="Sandor L."/>
            <person name="Lee J."/>
            <person name="Lipzen A."/>
            <person name="Pangilinan J."/>
            <person name="LaButti K."/>
            <person name="Hainaut M."/>
            <person name="Henrissat B."/>
            <person name="Grigoriev I.V."/>
            <person name="Spatafora J.W."/>
            <person name="Aime M.C."/>
        </authorList>
    </citation>
    <scope>NUCLEOTIDE SEQUENCE [LARGE SCALE GENOMIC DNA]</scope>
    <source>
        <strain evidence="7 8">MCA 3645</strain>
    </source>
</reference>
<feature type="compositionally biased region" description="Polar residues" evidence="5">
    <location>
        <begin position="230"/>
        <end position="253"/>
    </location>
</feature>
<dbReference type="Pfam" id="PF25095">
    <property type="entry name" value="C2H2-zf_KIN17"/>
    <property type="match status" value="1"/>
</dbReference>
<evidence type="ECO:0000256" key="5">
    <source>
        <dbReference type="SAM" id="MobiDB-lite"/>
    </source>
</evidence>
<dbReference type="FunFam" id="1.10.10.2030:FF:000001">
    <property type="entry name" value="DNA/RNA-binding protein KIN17, putative"/>
    <property type="match status" value="1"/>
</dbReference>
<dbReference type="AlphaFoldDB" id="A0A317XRW8"/>
<dbReference type="InterPro" id="IPR013087">
    <property type="entry name" value="Znf_C2H2_type"/>
</dbReference>
<feature type="region of interest" description="Disordered" evidence="5">
    <location>
        <begin position="176"/>
        <end position="204"/>
    </location>
</feature>
<feature type="region of interest" description="Disordered" evidence="5">
    <location>
        <begin position="230"/>
        <end position="275"/>
    </location>
</feature>
<dbReference type="InterPro" id="IPR019447">
    <property type="entry name" value="DNA/RNA-bd_Kin17_WH-like_dom"/>
</dbReference>
<gene>
    <name evidence="7" type="ORF">BCV70DRAFT_199359</name>
</gene>
<name>A0A317XRW8_9BASI</name>
<evidence type="ECO:0000256" key="2">
    <source>
        <dbReference type="ARBA" id="ARBA00022723"/>
    </source>
</evidence>
<dbReference type="InterPro" id="IPR056767">
    <property type="entry name" value="C2H2-Znf_KIN17"/>
</dbReference>
<keyword evidence="4" id="KW-0862">Zinc</keyword>
<dbReference type="EMBL" id="KZ819191">
    <property type="protein sequence ID" value="PWZ00997.1"/>
    <property type="molecule type" value="Genomic_DNA"/>
</dbReference>
<accession>A0A317XRW8</accession>
<dbReference type="GO" id="GO:0005634">
    <property type="term" value="C:nucleus"/>
    <property type="evidence" value="ECO:0007669"/>
    <property type="project" value="TreeGrafter"/>
</dbReference>
<dbReference type="GO" id="GO:0006974">
    <property type="term" value="P:DNA damage response"/>
    <property type="evidence" value="ECO:0007669"/>
    <property type="project" value="TreeGrafter"/>
</dbReference>
<feature type="compositionally biased region" description="Low complexity" evidence="5">
    <location>
        <begin position="182"/>
        <end position="196"/>
    </location>
</feature>